<dbReference type="Pfam" id="PF01609">
    <property type="entry name" value="DDE_Tnp_1"/>
    <property type="match status" value="1"/>
</dbReference>
<dbReference type="GO" id="GO:0003677">
    <property type="term" value="F:DNA binding"/>
    <property type="evidence" value="ECO:0007669"/>
    <property type="project" value="InterPro"/>
</dbReference>
<reference evidence="2" key="1">
    <citation type="submission" date="2019-08" db="EMBL/GenBank/DDBJ databases">
        <authorList>
            <person name="Kucharzyk K."/>
            <person name="Murdoch R.W."/>
            <person name="Higgins S."/>
            <person name="Loffler F."/>
        </authorList>
    </citation>
    <scope>NUCLEOTIDE SEQUENCE</scope>
</reference>
<gene>
    <name evidence="2" type="ORF">SDC9_65940</name>
</gene>
<dbReference type="AlphaFoldDB" id="A0A644XZU1"/>
<comment type="caution">
    <text evidence="2">The sequence shown here is derived from an EMBL/GenBank/DDBJ whole genome shotgun (WGS) entry which is preliminary data.</text>
</comment>
<sequence>MFKAPLAREAVATIQLIGEKWGTKRSVLTDEKGLPLAIVLSGANKHDIKLLEATLDHIMIQRSKPVGNVIQNLCLNAGYTGAKGRV</sequence>
<evidence type="ECO:0000313" key="2">
    <source>
        <dbReference type="EMBL" id="MPM19514.1"/>
    </source>
</evidence>
<feature type="domain" description="Transposase IS4-like" evidence="1">
    <location>
        <begin position="22"/>
        <end position="61"/>
    </location>
</feature>
<dbReference type="GO" id="GO:0004803">
    <property type="term" value="F:transposase activity"/>
    <property type="evidence" value="ECO:0007669"/>
    <property type="project" value="InterPro"/>
</dbReference>
<dbReference type="GO" id="GO:0006313">
    <property type="term" value="P:DNA transposition"/>
    <property type="evidence" value="ECO:0007669"/>
    <property type="project" value="InterPro"/>
</dbReference>
<name>A0A644XZU1_9ZZZZ</name>
<protein>
    <recommendedName>
        <fullName evidence="1">Transposase IS4-like domain-containing protein</fullName>
    </recommendedName>
</protein>
<proteinExistence type="predicted"/>
<accession>A0A644XZU1</accession>
<organism evidence="2">
    <name type="scientific">bioreactor metagenome</name>
    <dbReference type="NCBI Taxonomy" id="1076179"/>
    <lineage>
        <taxon>unclassified sequences</taxon>
        <taxon>metagenomes</taxon>
        <taxon>ecological metagenomes</taxon>
    </lineage>
</organism>
<dbReference type="EMBL" id="VSSQ01003191">
    <property type="protein sequence ID" value="MPM19514.1"/>
    <property type="molecule type" value="Genomic_DNA"/>
</dbReference>
<evidence type="ECO:0000259" key="1">
    <source>
        <dbReference type="Pfam" id="PF01609"/>
    </source>
</evidence>
<dbReference type="InterPro" id="IPR002559">
    <property type="entry name" value="Transposase_11"/>
</dbReference>